<feature type="compositionally biased region" description="Acidic residues" evidence="1">
    <location>
        <begin position="40"/>
        <end position="54"/>
    </location>
</feature>
<evidence type="ECO:0000313" key="3">
    <source>
        <dbReference type="Proteomes" id="UP001177003"/>
    </source>
</evidence>
<organism evidence="2 3">
    <name type="scientific">Lactuca saligna</name>
    <name type="common">Willowleaf lettuce</name>
    <dbReference type="NCBI Taxonomy" id="75948"/>
    <lineage>
        <taxon>Eukaryota</taxon>
        <taxon>Viridiplantae</taxon>
        <taxon>Streptophyta</taxon>
        <taxon>Embryophyta</taxon>
        <taxon>Tracheophyta</taxon>
        <taxon>Spermatophyta</taxon>
        <taxon>Magnoliopsida</taxon>
        <taxon>eudicotyledons</taxon>
        <taxon>Gunneridae</taxon>
        <taxon>Pentapetalae</taxon>
        <taxon>asterids</taxon>
        <taxon>campanulids</taxon>
        <taxon>Asterales</taxon>
        <taxon>Asteraceae</taxon>
        <taxon>Cichorioideae</taxon>
        <taxon>Cichorieae</taxon>
        <taxon>Lactucinae</taxon>
        <taxon>Lactuca</taxon>
    </lineage>
</organism>
<proteinExistence type="predicted"/>
<feature type="region of interest" description="Disordered" evidence="1">
    <location>
        <begin position="1"/>
        <end position="98"/>
    </location>
</feature>
<dbReference type="EMBL" id="OX465077">
    <property type="protein sequence ID" value="CAI9269122.1"/>
    <property type="molecule type" value="Genomic_DNA"/>
</dbReference>
<accession>A0AA35VTB0</accession>
<name>A0AA35VTB0_LACSI</name>
<keyword evidence="3" id="KW-1185">Reference proteome</keyword>
<reference evidence="2" key="1">
    <citation type="submission" date="2023-04" db="EMBL/GenBank/DDBJ databases">
        <authorList>
            <person name="Vijverberg K."/>
            <person name="Xiong W."/>
            <person name="Schranz E."/>
        </authorList>
    </citation>
    <scope>NUCLEOTIDE SEQUENCE</scope>
</reference>
<dbReference type="Proteomes" id="UP001177003">
    <property type="component" value="Chromosome 1"/>
</dbReference>
<feature type="compositionally biased region" description="Basic and acidic residues" evidence="1">
    <location>
        <begin position="26"/>
        <end position="39"/>
    </location>
</feature>
<feature type="compositionally biased region" description="Gly residues" evidence="1">
    <location>
        <begin position="85"/>
        <end position="98"/>
    </location>
</feature>
<sequence>MKATRSVKRKGRSRNEGKGDTGATKSDGEKEARRHAADHEEGDGSEEEDGEEGNEVSVVFALQSPCFPPHSGSSDQQQERRGDGGRGNVVNGGGCCKQ</sequence>
<evidence type="ECO:0000313" key="2">
    <source>
        <dbReference type="EMBL" id="CAI9269122.1"/>
    </source>
</evidence>
<feature type="compositionally biased region" description="Basic residues" evidence="1">
    <location>
        <begin position="1"/>
        <end position="12"/>
    </location>
</feature>
<evidence type="ECO:0000256" key="1">
    <source>
        <dbReference type="SAM" id="MobiDB-lite"/>
    </source>
</evidence>
<dbReference type="AlphaFoldDB" id="A0AA35VTB0"/>
<protein>
    <submittedName>
        <fullName evidence="2">Uncharacterized protein</fullName>
    </submittedName>
</protein>
<gene>
    <name evidence="2" type="ORF">LSALG_LOCUS9511</name>
</gene>